<accession>A0ACC3C4E1</accession>
<gene>
    <name evidence="1" type="ORF">I4F81_007166</name>
</gene>
<evidence type="ECO:0000313" key="1">
    <source>
        <dbReference type="EMBL" id="KAK1864621.1"/>
    </source>
</evidence>
<dbReference type="EMBL" id="CM020619">
    <property type="protein sequence ID" value="KAK1864621.1"/>
    <property type="molecule type" value="Genomic_DNA"/>
</dbReference>
<reference evidence="1" key="1">
    <citation type="submission" date="2019-11" db="EMBL/GenBank/DDBJ databases">
        <title>Nori genome reveals adaptations in red seaweeds to the harsh intertidal environment.</title>
        <authorList>
            <person name="Wang D."/>
            <person name="Mao Y."/>
        </authorList>
    </citation>
    <scope>NUCLEOTIDE SEQUENCE</scope>
    <source>
        <tissue evidence="1">Gametophyte</tissue>
    </source>
</reference>
<keyword evidence="2" id="KW-1185">Reference proteome</keyword>
<proteinExistence type="predicted"/>
<dbReference type="Proteomes" id="UP000798662">
    <property type="component" value="Chromosome 2"/>
</dbReference>
<evidence type="ECO:0000313" key="2">
    <source>
        <dbReference type="Proteomes" id="UP000798662"/>
    </source>
</evidence>
<name>A0ACC3C4E1_PYRYE</name>
<protein>
    <submittedName>
        <fullName evidence="1">Uncharacterized protein</fullName>
    </submittedName>
</protein>
<comment type="caution">
    <text evidence="1">The sequence shown here is derived from an EMBL/GenBank/DDBJ whole genome shotgun (WGS) entry which is preliminary data.</text>
</comment>
<organism evidence="1 2">
    <name type="scientific">Pyropia yezoensis</name>
    <name type="common">Susabi-nori</name>
    <name type="synonym">Porphyra yezoensis</name>
    <dbReference type="NCBI Taxonomy" id="2788"/>
    <lineage>
        <taxon>Eukaryota</taxon>
        <taxon>Rhodophyta</taxon>
        <taxon>Bangiophyceae</taxon>
        <taxon>Bangiales</taxon>
        <taxon>Bangiaceae</taxon>
        <taxon>Pyropia</taxon>
    </lineage>
</organism>
<sequence>MSKPLSRGRRRRRQSAVGLGAARSNATGGRGVGSGGGGAGAIGSGGAGGPSSAHEGAGGVGGRDWDGGTSPPRPGSPDWDSSGGGRRWSSATRWGGSPDWGAPRPPPLRLDSCRERNGWGSAGTLSVTAARHSSGSGVLAAVAAAAAEAARGGDAGGGSGGWWDETEEPSRPRQRRGGSGSPDQAGRRSFSMSSGRRRQGPERGAVFLSSVSAASTAARTWRTFSEMGDEGVDRDEVGDEGVDREVEEEVGGGMAGTTSGGSALDMGARGSVSGIGEGRDEGGSCNGGTVRDAGEGVQGTDVARARRSSHDDSRSGASWHTTPSTVEEPAGRIRLVRTRAGVMELRLPVGGLDGLLDAAPDLRGRVLAGEATEVDEPNEHEEEEERRDEEEDELELELARSSRQAYPASRAYRDEYDDGRIVGDRDGRYRRSGYSPARVGRAVTDRLARREAGALHILRRHARPPPRNGDANSSSAASFYPSDEDAGGGEGGNGGGDGGGGRARRGGAPTGSSVHVPAGSWHTQPRPRRSISPGSVSRSRSRPRLAAARSGPHSPSNGHTGGGGGGGGRDADGDRREGRTCGGSGAGSGAGGSSVGGGVGGTSGTTARSRRCRRLRIDIWDEDGAGGGARREPNSAPSLSSPDGSSSGFGALPYIVSMGDTRMVPARRPPRGPSGTGGGGENQLSAVGRYPHAPRRRVGGRDPPPPRKAITRSRGRSRSRSDESYEGEGDTPHQREGGRHYAYDEYGVNYGDRRRRGGGNGGGEPLSRRGYDREPFWNDREEADERVASRRPVVAAVSAAVRRRGRSAGGSSRGNGSTHGGDDAPQPRSGRRSHEKARYVPAGADDAFGGPLSAVEEEGSPSGNAPTQVTVDPRTTHELASAAATAATPSATPVLQGEEPVSPSVPIMAPVPAVVVPAAPPSEAASDLSALSRAAGVNRVLEWQAALAAADVGVAEASAAAAAAEAAAATASAAAAAAAASVPPPVEVVGGWIGRRPMGTITGEPAADGMAAPPRPSIDGGSWSVAQAPMPLQAVEATSSVSHSASRGGDVGGGAGTGGDSGGGGGGGGGGDLVSASARLVPGNRLRSMRTKRSISSPELLQAAIALLPPASANCVGVHGPGGGGAGGGGDEVVDLGWGGGPPTRRSSHHTHTRHEEEAAEAAETPEPPGAPPSWVSGGMGGWDSRSINPTPAAGGRPPPTVRGTGGTGATVRLGDMRRGIRRRWRAFRSLFASGDGVDGADGAGGSGRGGGDGDGGTGGGSSLGGKHASGNLGAAAASVAAAPIALLPSDVAVGSLAGLSGEYLHFRLVMPPALAMAELVAAATEQGFRVSRVAAETGRLRAVRPRGTTAGGGSMHMGVRVVSVAETAVVVVIKRSRADGRLTPWAEYVAVYEAAMRRLSRVRPGCVIAGGGRGAGAYTPV</sequence>